<keyword evidence="10" id="KW-1185">Reference proteome</keyword>
<proteinExistence type="predicted"/>
<dbReference type="AlphaFoldDB" id="A0ABD3MPW7"/>
<dbReference type="SUPFAM" id="SSF52374">
    <property type="entry name" value="Nucleotidylyl transferase"/>
    <property type="match status" value="1"/>
</dbReference>
<dbReference type="InterPro" id="IPR014729">
    <property type="entry name" value="Rossmann-like_a/b/a_fold"/>
</dbReference>
<keyword evidence="6" id="KW-0067">ATP-binding</keyword>
<evidence type="ECO:0000256" key="6">
    <source>
        <dbReference type="ARBA" id="ARBA00022840"/>
    </source>
</evidence>
<reference evidence="9 10" key="1">
    <citation type="submission" date="2024-10" db="EMBL/GenBank/DDBJ databases">
        <title>Updated reference genomes for cyclostephanoid diatoms.</title>
        <authorList>
            <person name="Roberts W.R."/>
            <person name="Alverson A.J."/>
        </authorList>
    </citation>
    <scope>NUCLEOTIDE SEQUENCE [LARGE SCALE GENOMIC DNA]</scope>
    <source>
        <strain evidence="9 10">AJA232-27</strain>
    </source>
</reference>
<keyword evidence="5" id="KW-0547">Nucleotide-binding</keyword>
<dbReference type="EMBL" id="JALLBG020000089">
    <property type="protein sequence ID" value="KAL3766045.1"/>
    <property type="molecule type" value="Genomic_DNA"/>
</dbReference>
<dbReference type="Proteomes" id="UP001530293">
    <property type="component" value="Unassembled WGS sequence"/>
</dbReference>
<comment type="pathway">
    <text evidence="1">Cofactor biosynthesis; NAD(+) biosynthesis.</text>
</comment>
<evidence type="ECO:0000313" key="9">
    <source>
        <dbReference type="EMBL" id="KAL3766045.1"/>
    </source>
</evidence>
<evidence type="ECO:0000313" key="10">
    <source>
        <dbReference type="Proteomes" id="UP001530293"/>
    </source>
</evidence>
<dbReference type="GO" id="GO:0016779">
    <property type="term" value="F:nucleotidyltransferase activity"/>
    <property type="evidence" value="ECO:0007669"/>
    <property type="project" value="UniProtKB-KW"/>
</dbReference>
<protein>
    <recommendedName>
        <fullName evidence="11">Nicotinamide-nucleotide adenylyltransferase</fullName>
    </recommendedName>
</protein>
<dbReference type="PANTHER" id="PTHR39321:SF3">
    <property type="entry name" value="PHOSPHOPANTETHEINE ADENYLYLTRANSFERASE"/>
    <property type="match status" value="1"/>
</dbReference>
<evidence type="ECO:0008006" key="11">
    <source>
        <dbReference type="Google" id="ProtNLM"/>
    </source>
</evidence>
<keyword evidence="3" id="KW-0808">Transferase</keyword>
<sequence>MMPIANRQLTRQLVQMKPGRGVTTMSHRGQQPPPQPNSSSLHHSNNDRSRRRQVCLFGLSADPPTGIGGHLGMAQYLASLLLFDEVRILPVYRHMYSTKRKNQTPFHHRVQMCKLVFENDVDNNCISSSSSSRCRVVVSEAERICHERHNMNRLDADQKSIINIGTADLLDMLTTDEPNVDFTLALGSDTFIDVASGRWKRTEDVFKLVGHRMVVFRRKKRRSVVGGNGGATTSAEETNNGYAAAATSAAADISMVEKNTTYEDDELLQDLITKWQIINPTTHSTSIHVVCIPTTLTDVSSSAVRQCTNLQELKEMVSQSVIDYVVEHKLYAFSEHQEEKEGR</sequence>
<evidence type="ECO:0000256" key="4">
    <source>
        <dbReference type="ARBA" id="ARBA00022695"/>
    </source>
</evidence>
<keyword evidence="7" id="KW-0520">NAD</keyword>
<dbReference type="GO" id="GO:0019363">
    <property type="term" value="P:pyridine nucleotide biosynthetic process"/>
    <property type="evidence" value="ECO:0007669"/>
    <property type="project" value="UniProtKB-KW"/>
</dbReference>
<evidence type="ECO:0000256" key="5">
    <source>
        <dbReference type="ARBA" id="ARBA00022741"/>
    </source>
</evidence>
<dbReference type="PANTHER" id="PTHR39321">
    <property type="entry name" value="NICOTINATE-NUCLEOTIDE ADENYLYLTRANSFERASE-RELATED"/>
    <property type="match status" value="1"/>
</dbReference>
<dbReference type="InterPro" id="IPR005248">
    <property type="entry name" value="NadD/NMNAT"/>
</dbReference>
<evidence type="ECO:0000256" key="1">
    <source>
        <dbReference type="ARBA" id="ARBA00004790"/>
    </source>
</evidence>
<keyword evidence="4" id="KW-0548">Nucleotidyltransferase</keyword>
<comment type="caution">
    <text evidence="9">The sequence shown here is derived from an EMBL/GenBank/DDBJ whole genome shotgun (WGS) entry which is preliminary data.</text>
</comment>
<keyword evidence="2" id="KW-0662">Pyridine nucleotide biosynthesis</keyword>
<gene>
    <name evidence="9" type="ORF">ACHAWU_002760</name>
</gene>
<evidence type="ECO:0000256" key="3">
    <source>
        <dbReference type="ARBA" id="ARBA00022679"/>
    </source>
</evidence>
<evidence type="ECO:0000256" key="8">
    <source>
        <dbReference type="SAM" id="MobiDB-lite"/>
    </source>
</evidence>
<organism evidence="9 10">
    <name type="scientific">Discostella pseudostelligera</name>
    <dbReference type="NCBI Taxonomy" id="259834"/>
    <lineage>
        <taxon>Eukaryota</taxon>
        <taxon>Sar</taxon>
        <taxon>Stramenopiles</taxon>
        <taxon>Ochrophyta</taxon>
        <taxon>Bacillariophyta</taxon>
        <taxon>Coscinodiscophyceae</taxon>
        <taxon>Thalassiosirophycidae</taxon>
        <taxon>Stephanodiscales</taxon>
        <taxon>Stephanodiscaceae</taxon>
        <taxon>Discostella</taxon>
    </lineage>
</organism>
<evidence type="ECO:0000256" key="7">
    <source>
        <dbReference type="ARBA" id="ARBA00023027"/>
    </source>
</evidence>
<dbReference type="Gene3D" id="3.40.50.620">
    <property type="entry name" value="HUPs"/>
    <property type="match status" value="1"/>
</dbReference>
<evidence type="ECO:0000256" key="2">
    <source>
        <dbReference type="ARBA" id="ARBA00022642"/>
    </source>
</evidence>
<feature type="region of interest" description="Disordered" evidence="8">
    <location>
        <begin position="19"/>
        <end position="47"/>
    </location>
</feature>
<dbReference type="GO" id="GO:0005524">
    <property type="term" value="F:ATP binding"/>
    <property type="evidence" value="ECO:0007669"/>
    <property type="project" value="UniProtKB-KW"/>
</dbReference>
<accession>A0ABD3MPW7</accession>
<name>A0ABD3MPW7_9STRA</name>